<evidence type="ECO:0000313" key="12">
    <source>
        <dbReference type="EMBL" id="TIX51500.1"/>
    </source>
</evidence>
<feature type="domain" description="PpiC" evidence="11">
    <location>
        <begin position="147"/>
        <end position="247"/>
    </location>
</feature>
<dbReference type="PANTHER" id="PTHR47245:SF1">
    <property type="entry name" value="FOLDASE PROTEIN PRSA"/>
    <property type="match status" value="1"/>
</dbReference>
<name>A0A4T3F907_9SPHN</name>
<dbReference type="SUPFAM" id="SSF54534">
    <property type="entry name" value="FKBP-like"/>
    <property type="match status" value="1"/>
</dbReference>
<evidence type="ECO:0000256" key="4">
    <source>
        <dbReference type="ARBA" id="ARBA00018370"/>
    </source>
</evidence>
<evidence type="ECO:0000313" key="13">
    <source>
        <dbReference type="Proteomes" id="UP000309389"/>
    </source>
</evidence>
<keyword evidence="13" id="KW-1185">Reference proteome</keyword>
<dbReference type="Proteomes" id="UP000309389">
    <property type="component" value="Unassembled WGS sequence"/>
</dbReference>
<comment type="caution">
    <text evidence="12">The sequence shown here is derived from an EMBL/GenBank/DDBJ whole genome shotgun (WGS) entry which is preliminary data.</text>
</comment>
<dbReference type="AlphaFoldDB" id="A0A4T3F907"/>
<dbReference type="PANTHER" id="PTHR47245">
    <property type="entry name" value="PEPTIDYLPROLYL ISOMERASE"/>
    <property type="match status" value="1"/>
</dbReference>
<evidence type="ECO:0000256" key="8">
    <source>
        <dbReference type="ARBA" id="ARBA00030642"/>
    </source>
</evidence>
<keyword evidence="5" id="KW-0732">Signal</keyword>
<protein>
    <recommendedName>
        <fullName evidence="4">Parvulin-like PPIase</fullName>
        <ecNumber evidence="3">5.2.1.8</ecNumber>
    </recommendedName>
    <alternativeName>
        <fullName evidence="8">Peptidyl-prolyl cis-trans isomerase plp</fullName>
    </alternativeName>
    <alternativeName>
        <fullName evidence="9">Rotamase plp</fullName>
    </alternativeName>
</protein>
<evidence type="ECO:0000256" key="3">
    <source>
        <dbReference type="ARBA" id="ARBA00013194"/>
    </source>
</evidence>
<dbReference type="GO" id="GO:0003755">
    <property type="term" value="F:peptidyl-prolyl cis-trans isomerase activity"/>
    <property type="evidence" value="ECO:0007669"/>
    <property type="project" value="UniProtKB-KW"/>
</dbReference>
<dbReference type="PROSITE" id="PS50198">
    <property type="entry name" value="PPIC_PPIASE_2"/>
    <property type="match status" value="1"/>
</dbReference>
<comment type="catalytic activity">
    <reaction evidence="1">
        <text>[protein]-peptidylproline (omega=180) = [protein]-peptidylproline (omega=0)</text>
        <dbReference type="Rhea" id="RHEA:16237"/>
        <dbReference type="Rhea" id="RHEA-COMP:10747"/>
        <dbReference type="Rhea" id="RHEA-COMP:10748"/>
        <dbReference type="ChEBI" id="CHEBI:83833"/>
        <dbReference type="ChEBI" id="CHEBI:83834"/>
        <dbReference type="EC" id="5.2.1.8"/>
    </reaction>
</comment>
<dbReference type="OrthoDB" id="196786at2"/>
<dbReference type="Pfam" id="PF13145">
    <property type="entry name" value="Rotamase_2"/>
    <property type="match status" value="1"/>
</dbReference>
<reference evidence="12 13" key="1">
    <citation type="submission" date="2019-04" db="EMBL/GenBank/DDBJ databases">
        <title>Altererythrobacter aquimixticola sp. nov., isolated from sediment of junction between the ocean and a freshwater spring.</title>
        <authorList>
            <person name="Yoon J.-H."/>
        </authorList>
    </citation>
    <scope>NUCLEOTIDE SEQUENCE [LARGE SCALE GENOMIC DNA]</scope>
    <source>
        <strain evidence="12 13">SSKS-13</strain>
    </source>
</reference>
<keyword evidence="7 10" id="KW-0413">Isomerase</keyword>
<sequence>MSVMRRLAREPLVHFVLLGVLLFAVYDVVNEDDALDPQSRVIEVDRETLINFLQYRSAAFEPGYFEAQYDALSEEQRAELARSYVREEAMAREAMALGLEENDYVIRRRLVQKIEYLVADTDIEPEPPTEDDLRAYFEEHRADFSLPAEYTFTHVFADAEIDRAGGPQAHARALLARLRADGANFNDAPSYGDRFPYQLNYVRQNLRPIADVFGPEFAAALDAMTPDETWQGPVMSRFGAHLVLLTDREQAREPSFEEVRAQVASAVLEDRRTNTREVLLDELVDQYDVRYAEGIPEP</sequence>
<keyword evidence="6 10" id="KW-0697">Rotamase</keyword>
<dbReference type="Gene3D" id="3.10.50.40">
    <property type="match status" value="1"/>
</dbReference>
<evidence type="ECO:0000256" key="10">
    <source>
        <dbReference type="PROSITE-ProRule" id="PRU00278"/>
    </source>
</evidence>
<organism evidence="12 13">
    <name type="scientific">Alteraurantiacibacter aquimixticola</name>
    <dbReference type="NCBI Taxonomy" id="2489173"/>
    <lineage>
        <taxon>Bacteria</taxon>
        <taxon>Pseudomonadati</taxon>
        <taxon>Pseudomonadota</taxon>
        <taxon>Alphaproteobacteria</taxon>
        <taxon>Sphingomonadales</taxon>
        <taxon>Erythrobacteraceae</taxon>
        <taxon>Alteraurantiacibacter</taxon>
    </lineage>
</organism>
<evidence type="ECO:0000256" key="5">
    <source>
        <dbReference type="ARBA" id="ARBA00022729"/>
    </source>
</evidence>
<dbReference type="EMBL" id="SSHH01000001">
    <property type="protein sequence ID" value="TIX51500.1"/>
    <property type="molecule type" value="Genomic_DNA"/>
</dbReference>
<proteinExistence type="inferred from homology"/>
<dbReference type="InterPro" id="IPR050245">
    <property type="entry name" value="PrsA_foldase"/>
</dbReference>
<evidence type="ECO:0000256" key="2">
    <source>
        <dbReference type="ARBA" id="ARBA00007656"/>
    </source>
</evidence>
<accession>A0A4T3F907</accession>
<evidence type="ECO:0000256" key="6">
    <source>
        <dbReference type="ARBA" id="ARBA00023110"/>
    </source>
</evidence>
<dbReference type="EC" id="5.2.1.8" evidence="3"/>
<comment type="similarity">
    <text evidence="2">Belongs to the PpiC/parvulin rotamase family.</text>
</comment>
<evidence type="ECO:0000259" key="11">
    <source>
        <dbReference type="PROSITE" id="PS50198"/>
    </source>
</evidence>
<evidence type="ECO:0000256" key="9">
    <source>
        <dbReference type="ARBA" id="ARBA00031484"/>
    </source>
</evidence>
<gene>
    <name evidence="12" type="ORF">E5222_03325</name>
</gene>
<evidence type="ECO:0000256" key="1">
    <source>
        <dbReference type="ARBA" id="ARBA00000971"/>
    </source>
</evidence>
<evidence type="ECO:0000256" key="7">
    <source>
        <dbReference type="ARBA" id="ARBA00023235"/>
    </source>
</evidence>
<dbReference type="InterPro" id="IPR000297">
    <property type="entry name" value="PPIase_PpiC"/>
</dbReference>
<dbReference type="InterPro" id="IPR046357">
    <property type="entry name" value="PPIase_dom_sf"/>
</dbReference>